<dbReference type="AlphaFoldDB" id="A0AA88GHZ6"/>
<organism evidence="4 5">
    <name type="scientific">Naegleria lovaniensis</name>
    <name type="common">Amoeba</name>
    <dbReference type="NCBI Taxonomy" id="51637"/>
    <lineage>
        <taxon>Eukaryota</taxon>
        <taxon>Discoba</taxon>
        <taxon>Heterolobosea</taxon>
        <taxon>Tetramitia</taxon>
        <taxon>Eutetramitia</taxon>
        <taxon>Vahlkampfiidae</taxon>
        <taxon>Naegleria</taxon>
    </lineage>
</organism>
<comment type="caution">
    <text evidence="4">The sequence shown here is derived from an EMBL/GenBank/DDBJ whole genome shotgun (WGS) entry which is preliminary data.</text>
</comment>
<dbReference type="SUPFAM" id="SSF49764">
    <property type="entry name" value="HSP20-like chaperones"/>
    <property type="match status" value="1"/>
</dbReference>
<evidence type="ECO:0000256" key="2">
    <source>
        <dbReference type="RuleBase" id="RU003616"/>
    </source>
</evidence>
<reference evidence="4 5" key="1">
    <citation type="journal article" date="2018" name="BMC Genomics">
        <title>The genome of Naegleria lovaniensis, the basis for a comparative approach to unravel pathogenicity factors of the human pathogenic amoeba N. fowleri.</title>
        <authorList>
            <person name="Liechti N."/>
            <person name="Schurch N."/>
            <person name="Bruggmann R."/>
            <person name="Wittwer M."/>
        </authorList>
    </citation>
    <scope>NUCLEOTIDE SEQUENCE [LARGE SCALE GENOMIC DNA]</scope>
    <source>
        <strain evidence="4 5">ATCC 30569</strain>
    </source>
</reference>
<keyword evidence="5" id="KW-1185">Reference proteome</keyword>
<dbReference type="CDD" id="cd06464">
    <property type="entry name" value="ACD_sHsps-like"/>
    <property type="match status" value="1"/>
</dbReference>
<evidence type="ECO:0000313" key="5">
    <source>
        <dbReference type="Proteomes" id="UP000816034"/>
    </source>
</evidence>
<dbReference type="Pfam" id="PF00011">
    <property type="entry name" value="HSP20"/>
    <property type="match status" value="1"/>
</dbReference>
<dbReference type="EMBL" id="PYSW02000041">
    <property type="protein sequence ID" value="KAG2374909.1"/>
    <property type="molecule type" value="Genomic_DNA"/>
</dbReference>
<proteinExistence type="inferred from homology"/>
<evidence type="ECO:0000259" key="3">
    <source>
        <dbReference type="PROSITE" id="PS01031"/>
    </source>
</evidence>
<gene>
    <name evidence="4" type="ORF">C9374_010283</name>
</gene>
<protein>
    <recommendedName>
        <fullName evidence="3">SHSP domain-containing protein</fullName>
    </recommendedName>
</protein>
<dbReference type="Proteomes" id="UP000816034">
    <property type="component" value="Unassembled WGS sequence"/>
</dbReference>
<dbReference type="InterPro" id="IPR008978">
    <property type="entry name" value="HSP20-like_chaperone"/>
</dbReference>
<evidence type="ECO:0000313" key="4">
    <source>
        <dbReference type="EMBL" id="KAG2374909.1"/>
    </source>
</evidence>
<name>A0AA88GHZ6_NAELO</name>
<dbReference type="PROSITE" id="PS01031">
    <property type="entry name" value="SHSP"/>
    <property type="match status" value="1"/>
</dbReference>
<dbReference type="InterPro" id="IPR002068">
    <property type="entry name" value="A-crystallin/Hsp20_dom"/>
</dbReference>
<comment type="similarity">
    <text evidence="1 2">Belongs to the small heat shock protein (HSP20) family.</text>
</comment>
<evidence type="ECO:0000256" key="1">
    <source>
        <dbReference type="PROSITE-ProRule" id="PRU00285"/>
    </source>
</evidence>
<sequence length="224" mass="25383">MEATKKAVIIECLGALAHELMEISPSFEYNVQSLKFLGRKQCTKFEIMVDQEWKKKYDVLSSDEIMSNVTTIKKEQLYRNVILVKMLEEAMLDVSESDLSENDDSVASSLAPLKLKYSIFDNSDKYLVEVNMPGVPADKILVEFSSGKLTVQTTQVKTPHDGMRPVQEGFRYGGYTRTEIQLPHGTKLVKEAPLDKGILFLSVLKRKKQKQTALVFIPKENTDN</sequence>
<dbReference type="Gene3D" id="2.60.40.790">
    <property type="match status" value="1"/>
</dbReference>
<feature type="domain" description="SHSP" evidence="3">
    <location>
        <begin position="108"/>
        <end position="220"/>
    </location>
</feature>
<dbReference type="GeneID" id="68102737"/>
<accession>A0AA88GHZ6</accession>
<dbReference type="RefSeq" id="XP_044544083.1">
    <property type="nucleotide sequence ID" value="XM_044685810.1"/>
</dbReference>